<dbReference type="GO" id="GO:0005198">
    <property type="term" value="F:structural molecule activity"/>
    <property type="evidence" value="ECO:0007669"/>
    <property type="project" value="UniProtKB-ARBA"/>
</dbReference>
<dbReference type="OrthoDB" id="565552at2759"/>
<evidence type="ECO:0000259" key="9">
    <source>
        <dbReference type="PROSITE" id="PS50862"/>
    </source>
</evidence>
<dbReference type="GeneID" id="17305093"/>
<dbReference type="CDD" id="cd04322">
    <property type="entry name" value="LysRS_N"/>
    <property type="match status" value="1"/>
</dbReference>
<keyword evidence="12" id="KW-1185">Reference proteome</keyword>
<dbReference type="FunFam" id="3.30.300.130:FF:000003">
    <property type="entry name" value="NifU-like protein 3, chloroplastic"/>
    <property type="match status" value="1"/>
</dbReference>
<dbReference type="Proteomes" id="UP000011087">
    <property type="component" value="Unassembled WGS sequence"/>
</dbReference>
<dbReference type="SUPFAM" id="SSF117916">
    <property type="entry name" value="Fe-S cluster assembly (FSCA) domain-like"/>
    <property type="match status" value="1"/>
</dbReference>
<feature type="region of interest" description="Disordered" evidence="7">
    <location>
        <begin position="59"/>
        <end position="87"/>
    </location>
</feature>
<dbReference type="SUPFAM" id="SSF50249">
    <property type="entry name" value="Nucleic acid-binding proteins"/>
    <property type="match status" value="1"/>
</dbReference>
<dbReference type="InterPro" id="IPR006195">
    <property type="entry name" value="aa-tRNA-synth_II"/>
</dbReference>
<dbReference type="Pfam" id="PF00152">
    <property type="entry name" value="tRNA-synt_2"/>
    <property type="match status" value="2"/>
</dbReference>
<evidence type="ECO:0000256" key="1">
    <source>
        <dbReference type="ARBA" id="ARBA00006420"/>
    </source>
</evidence>
<evidence type="ECO:0000256" key="3">
    <source>
        <dbReference type="ARBA" id="ARBA00022741"/>
    </source>
</evidence>
<gene>
    <name evidence="10" type="ORF">GUITHDRAFT_136917</name>
</gene>
<accession>L1JIW0</accession>
<evidence type="ECO:0000256" key="7">
    <source>
        <dbReference type="SAM" id="MobiDB-lite"/>
    </source>
</evidence>
<proteinExistence type="inferred from homology"/>
<dbReference type="RefSeq" id="XP_005835406.1">
    <property type="nucleotide sequence ID" value="XM_005835349.1"/>
</dbReference>
<evidence type="ECO:0000313" key="10">
    <source>
        <dbReference type="EMBL" id="EKX48426.1"/>
    </source>
</evidence>
<dbReference type="InterPro" id="IPR044136">
    <property type="entry name" value="Lys-tRNA-ligase_II_N"/>
</dbReference>
<dbReference type="AlphaFoldDB" id="L1JIW0"/>
<reference evidence="10 12" key="1">
    <citation type="journal article" date="2012" name="Nature">
        <title>Algal genomes reveal evolutionary mosaicism and the fate of nucleomorphs.</title>
        <authorList>
            <consortium name="DOE Joint Genome Institute"/>
            <person name="Curtis B.A."/>
            <person name="Tanifuji G."/>
            <person name="Burki F."/>
            <person name="Gruber A."/>
            <person name="Irimia M."/>
            <person name="Maruyama S."/>
            <person name="Arias M.C."/>
            <person name="Ball S.G."/>
            <person name="Gile G.H."/>
            <person name="Hirakawa Y."/>
            <person name="Hopkins J.F."/>
            <person name="Kuo A."/>
            <person name="Rensing S.A."/>
            <person name="Schmutz J."/>
            <person name="Symeonidi A."/>
            <person name="Elias M."/>
            <person name="Eveleigh R.J."/>
            <person name="Herman E.K."/>
            <person name="Klute M.J."/>
            <person name="Nakayama T."/>
            <person name="Obornik M."/>
            <person name="Reyes-Prieto A."/>
            <person name="Armbrust E.V."/>
            <person name="Aves S.J."/>
            <person name="Beiko R.G."/>
            <person name="Coutinho P."/>
            <person name="Dacks J.B."/>
            <person name="Durnford D.G."/>
            <person name="Fast N.M."/>
            <person name="Green B.R."/>
            <person name="Grisdale C.J."/>
            <person name="Hempel F."/>
            <person name="Henrissat B."/>
            <person name="Hoppner M.P."/>
            <person name="Ishida K."/>
            <person name="Kim E."/>
            <person name="Koreny L."/>
            <person name="Kroth P.G."/>
            <person name="Liu Y."/>
            <person name="Malik S.B."/>
            <person name="Maier U.G."/>
            <person name="McRose D."/>
            <person name="Mock T."/>
            <person name="Neilson J.A."/>
            <person name="Onodera N.T."/>
            <person name="Poole A.M."/>
            <person name="Pritham E.J."/>
            <person name="Richards T.A."/>
            <person name="Rocap G."/>
            <person name="Roy S.W."/>
            <person name="Sarai C."/>
            <person name="Schaack S."/>
            <person name="Shirato S."/>
            <person name="Slamovits C.H."/>
            <person name="Spencer D.F."/>
            <person name="Suzuki S."/>
            <person name="Worden A.Z."/>
            <person name="Zauner S."/>
            <person name="Barry K."/>
            <person name="Bell C."/>
            <person name="Bharti A.K."/>
            <person name="Crow J.A."/>
            <person name="Grimwood J."/>
            <person name="Kramer R."/>
            <person name="Lindquist E."/>
            <person name="Lucas S."/>
            <person name="Salamov A."/>
            <person name="McFadden G.I."/>
            <person name="Lane C.E."/>
            <person name="Keeling P.J."/>
            <person name="Gray M.W."/>
            <person name="Grigoriev I.V."/>
            <person name="Archibald J.M."/>
        </authorList>
    </citation>
    <scope>NUCLEOTIDE SEQUENCE</scope>
    <source>
        <strain evidence="10 12">CCMP2712</strain>
    </source>
</reference>
<dbReference type="GO" id="GO:0006430">
    <property type="term" value="P:lysyl-tRNA aminoacylation"/>
    <property type="evidence" value="ECO:0007669"/>
    <property type="project" value="InterPro"/>
</dbReference>
<dbReference type="GO" id="GO:0051536">
    <property type="term" value="F:iron-sulfur cluster binding"/>
    <property type="evidence" value="ECO:0007669"/>
    <property type="project" value="InterPro"/>
</dbReference>
<keyword evidence="5 10" id="KW-0030">Aminoacyl-tRNA synthetase</keyword>
<dbReference type="eggNOG" id="KOG2358">
    <property type="taxonomic scope" value="Eukaryota"/>
</dbReference>
<dbReference type="GO" id="GO:0009536">
    <property type="term" value="C:plastid"/>
    <property type="evidence" value="ECO:0007669"/>
    <property type="project" value="UniProtKB-ARBA"/>
</dbReference>
<dbReference type="InterPro" id="IPR012340">
    <property type="entry name" value="NA-bd_OB-fold"/>
</dbReference>
<dbReference type="GO" id="GO:0004824">
    <property type="term" value="F:lysine-tRNA ligase activity"/>
    <property type="evidence" value="ECO:0007669"/>
    <property type="project" value="InterPro"/>
</dbReference>
<keyword evidence="4" id="KW-0067">ATP-binding</keyword>
<dbReference type="Pfam" id="PF01106">
    <property type="entry name" value="NifU"/>
    <property type="match status" value="1"/>
</dbReference>
<dbReference type="HOGENOM" id="CLU_428629_0_0_1"/>
<dbReference type="GO" id="GO:0005506">
    <property type="term" value="F:iron ion binding"/>
    <property type="evidence" value="ECO:0007669"/>
    <property type="project" value="InterPro"/>
</dbReference>
<dbReference type="Gene3D" id="3.30.300.130">
    <property type="entry name" value="Fe-S cluster assembly (FSCA)"/>
    <property type="match status" value="2"/>
</dbReference>
<evidence type="ECO:0000313" key="12">
    <source>
        <dbReference type="Proteomes" id="UP000011087"/>
    </source>
</evidence>
<dbReference type="PaxDb" id="55529-EKX48426"/>
<dbReference type="InterPro" id="IPR018149">
    <property type="entry name" value="Lys-tRNA-synth_II_C"/>
</dbReference>
<reference evidence="11" key="3">
    <citation type="submission" date="2016-03" db="UniProtKB">
        <authorList>
            <consortium name="EnsemblProtists"/>
        </authorList>
    </citation>
    <scope>IDENTIFICATION</scope>
</reference>
<evidence type="ECO:0000256" key="8">
    <source>
        <dbReference type="SAM" id="SignalP"/>
    </source>
</evidence>
<evidence type="ECO:0000256" key="6">
    <source>
        <dbReference type="ARBA" id="ARBA00030563"/>
    </source>
</evidence>
<dbReference type="PANTHER" id="PTHR42918:SF9">
    <property type="entry name" value="LYSINE--TRNA LIGASE"/>
    <property type="match status" value="1"/>
</dbReference>
<evidence type="ECO:0000256" key="2">
    <source>
        <dbReference type="ARBA" id="ARBA00022598"/>
    </source>
</evidence>
<comment type="similarity">
    <text evidence="1">Belongs to the NifU family.</text>
</comment>
<keyword evidence="3" id="KW-0547">Nucleotide-binding</keyword>
<dbReference type="GO" id="GO:0000049">
    <property type="term" value="F:tRNA binding"/>
    <property type="evidence" value="ECO:0007669"/>
    <property type="project" value="TreeGrafter"/>
</dbReference>
<protein>
    <recommendedName>
        <fullName evidence="6">Lysyl-tRNA synthetase</fullName>
    </recommendedName>
</protein>
<dbReference type="Pfam" id="PF01336">
    <property type="entry name" value="tRNA_anti-codon"/>
    <property type="match status" value="1"/>
</dbReference>
<dbReference type="InterPro" id="IPR004364">
    <property type="entry name" value="Aa-tRNA-synt_II"/>
</dbReference>
<dbReference type="GO" id="GO:0005524">
    <property type="term" value="F:ATP binding"/>
    <property type="evidence" value="ECO:0007669"/>
    <property type="project" value="UniProtKB-KW"/>
</dbReference>
<dbReference type="GO" id="GO:0016226">
    <property type="term" value="P:iron-sulfur cluster assembly"/>
    <property type="evidence" value="ECO:0007669"/>
    <property type="project" value="InterPro"/>
</dbReference>
<sequence length="639" mass="71524">MKAWRLLLAAIVAADWSCRAEILGQTAKMASISSTYSHFQNEKKKSRSLCQLSRFSRIRGGSGQDCQSDAGGLPSISNQGQGDDITIQGKADNLDAENSTAQLLERLKLEKDEDGKPLSKNEIKRRLKAHEKELKKMSQNKIQIPKSQVAGRITQKRQQGRLIFYDVRSDGERLQIMASSANFESEEQFRDQNEILRRGDLIGVVGHPLTLLSPCLRMLPKHSLKDQETRYRQRYLDLIMNPNVPGGANAKPFITHHNELGMDMYLRIAPELYLKQLVVGGLDRVFEIGRLFRNEGIDMTHNPEFTTCEFYMAYADYEDLLCMQTEDMLSNMVKKLTGSYIVVYNNQTIDFTPPFRRVQMIPALEEALGVKFSERKRFEQQALSHASGDAEAQLLDENFCVALEHGLPPTAGWGLGIDRLTMLLSNNNNIKEVWRPLVLRSAKRSLLALKDTDSIVSPFDPSVDPLLPKETEESPTDLDGPLPLTWENVEKVLDTMRPYLMSDGGNVKIADIDGGIVRLKLEGACGTCPSSTMTMKMGLERGLREKIPEIVDVVQDLGDGGPELSPDSVEKVLDTVRPFLKVAGGSIELFDLRGVGGMQPVIILKMTGTSAALRSVKNEIVQRLQRNFMLAGLRIEWTD</sequence>
<feature type="region of interest" description="Disordered" evidence="7">
    <location>
        <begin position="460"/>
        <end position="483"/>
    </location>
</feature>
<feature type="signal peptide" evidence="8">
    <location>
        <begin position="1"/>
        <end position="20"/>
    </location>
</feature>
<dbReference type="EnsemblProtists" id="EKX48426">
    <property type="protein sequence ID" value="EKX48426"/>
    <property type="gene ID" value="GUITHDRAFT_136917"/>
</dbReference>
<dbReference type="PROSITE" id="PS50862">
    <property type="entry name" value="AA_TRNA_LIGASE_II"/>
    <property type="match status" value="1"/>
</dbReference>
<dbReference type="Gene3D" id="3.30.930.10">
    <property type="entry name" value="Bira Bifunctional Protein, Domain 2"/>
    <property type="match status" value="2"/>
</dbReference>
<dbReference type="InterPro" id="IPR045864">
    <property type="entry name" value="aa-tRNA-synth_II/BPL/LPL"/>
</dbReference>
<feature type="domain" description="Aminoacyl-transfer RNA synthetases class-II family profile" evidence="9">
    <location>
        <begin position="251"/>
        <end position="436"/>
    </location>
</feature>
<dbReference type="PRINTS" id="PR00982">
    <property type="entry name" value="TRNASYNTHLYS"/>
</dbReference>
<organism evidence="10">
    <name type="scientific">Guillardia theta (strain CCMP2712)</name>
    <name type="common">Cryptophyte</name>
    <dbReference type="NCBI Taxonomy" id="905079"/>
    <lineage>
        <taxon>Eukaryota</taxon>
        <taxon>Cryptophyceae</taxon>
        <taxon>Pyrenomonadales</taxon>
        <taxon>Geminigeraceae</taxon>
        <taxon>Guillardia</taxon>
    </lineage>
</organism>
<reference evidence="12" key="2">
    <citation type="submission" date="2012-11" db="EMBL/GenBank/DDBJ databases">
        <authorList>
            <person name="Kuo A."/>
            <person name="Curtis B.A."/>
            <person name="Tanifuji G."/>
            <person name="Burki F."/>
            <person name="Gruber A."/>
            <person name="Irimia M."/>
            <person name="Maruyama S."/>
            <person name="Arias M.C."/>
            <person name="Ball S.G."/>
            <person name="Gile G.H."/>
            <person name="Hirakawa Y."/>
            <person name="Hopkins J.F."/>
            <person name="Rensing S.A."/>
            <person name="Schmutz J."/>
            <person name="Symeonidi A."/>
            <person name="Elias M."/>
            <person name="Eveleigh R.J."/>
            <person name="Herman E.K."/>
            <person name="Klute M.J."/>
            <person name="Nakayama T."/>
            <person name="Obornik M."/>
            <person name="Reyes-Prieto A."/>
            <person name="Armbrust E.V."/>
            <person name="Aves S.J."/>
            <person name="Beiko R.G."/>
            <person name="Coutinho P."/>
            <person name="Dacks J.B."/>
            <person name="Durnford D.G."/>
            <person name="Fast N.M."/>
            <person name="Green B.R."/>
            <person name="Grisdale C."/>
            <person name="Hempe F."/>
            <person name="Henrissat B."/>
            <person name="Hoppner M.P."/>
            <person name="Ishida K.-I."/>
            <person name="Kim E."/>
            <person name="Koreny L."/>
            <person name="Kroth P.G."/>
            <person name="Liu Y."/>
            <person name="Malik S.-B."/>
            <person name="Maier U.G."/>
            <person name="McRose D."/>
            <person name="Mock T."/>
            <person name="Neilson J.A."/>
            <person name="Onodera N.T."/>
            <person name="Poole A.M."/>
            <person name="Pritham E.J."/>
            <person name="Richards T.A."/>
            <person name="Rocap G."/>
            <person name="Roy S.W."/>
            <person name="Sarai C."/>
            <person name="Schaack S."/>
            <person name="Shirato S."/>
            <person name="Slamovits C.H."/>
            <person name="Spencer D.F."/>
            <person name="Suzuki S."/>
            <person name="Worden A.Z."/>
            <person name="Zauner S."/>
            <person name="Barry K."/>
            <person name="Bell C."/>
            <person name="Bharti A.K."/>
            <person name="Crow J.A."/>
            <person name="Grimwood J."/>
            <person name="Kramer R."/>
            <person name="Lindquist E."/>
            <person name="Lucas S."/>
            <person name="Salamov A."/>
            <person name="McFadden G.I."/>
            <person name="Lane C.E."/>
            <person name="Keeling P.J."/>
            <person name="Gray M.W."/>
            <person name="Grigoriev I.V."/>
            <person name="Archibald J.M."/>
        </authorList>
    </citation>
    <scope>NUCLEOTIDE SEQUENCE</scope>
    <source>
        <strain evidence="12">CCMP2712</strain>
    </source>
</reference>
<dbReference type="InterPro" id="IPR034904">
    <property type="entry name" value="FSCA_dom_sf"/>
</dbReference>
<dbReference type="PANTHER" id="PTHR42918">
    <property type="entry name" value="LYSYL-TRNA SYNTHETASE"/>
    <property type="match status" value="1"/>
</dbReference>
<dbReference type="GO" id="GO:0005829">
    <property type="term" value="C:cytosol"/>
    <property type="evidence" value="ECO:0007669"/>
    <property type="project" value="TreeGrafter"/>
</dbReference>
<keyword evidence="2" id="KW-0436">Ligase</keyword>
<dbReference type="KEGG" id="gtt:GUITHDRAFT_136917"/>
<dbReference type="STRING" id="905079.L1JIW0"/>
<dbReference type="Gene3D" id="2.40.50.140">
    <property type="entry name" value="Nucleic acid-binding proteins"/>
    <property type="match status" value="1"/>
</dbReference>
<dbReference type="SUPFAM" id="SSF55681">
    <property type="entry name" value="Class II aaRS and biotin synthetases"/>
    <property type="match status" value="1"/>
</dbReference>
<evidence type="ECO:0000313" key="11">
    <source>
        <dbReference type="EnsemblProtists" id="EKX48426"/>
    </source>
</evidence>
<dbReference type="InterPro" id="IPR001075">
    <property type="entry name" value="NIF_FeS_clus_asmbl_NifU_C"/>
</dbReference>
<keyword evidence="8" id="KW-0732">Signal</keyword>
<feature type="chain" id="PRO_5008771519" description="Lysyl-tRNA synthetase" evidence="8">
    <location>
        <begin position="21"/>
        <end position="639"/>
    </location>
</feature>
<name>L1JIW0_GUITC</name>
<evidence type="ECO:0000256" key="4">
    <source>
        <dbReference type="ARBA" id="ARBA00022840"/>
    </source>
</evidence>
<evidence type="ECO:0000256" key="5">
    <source>
        <dbReference type="ARBA" id="ARBA00023146"/>
    </source>
</evidence>
<dbReference type="InterPro" id="IPR004365">
    <property type="entry name" value="NA-bd_OB_tRNA"/>
</dbReference>
<dbReference type="EMBL" id="JH992986">
    <property type="protein sequence ID" value="EKX48426.1"/>
    <property type="molecule type" value="Genomic_DNA"/>
</dbReference>
<dbReference type="eggNOG" id="KOG1885">
    <property type="taxonomic scope" value="Eukaryota"/>
</dbReference>